<reference evidence="2" key="1">
    <citation type="submission" date="2015-11" db="EMBL/GenBank/DDBJ databases">
        <authorList>
            <person name="Holder M.E."/>
            <person name="Ajami N.J."/>
            <person name="Petrosino J.F."/>
        </authorList>
    </citation>
    <scope>NUCLEOTIDE SEQUENCE [LARGE SCALE GENOMIC DNA]</scope>
    <source>
        <strain evidence="2">F0113</strain>
    </source>
</reference>
<sequence>MIIYSKNIMYMDKNYLESRAYVKPRIGIISIESHCYLMETSFHSQHNPAIHGGSLGDAKAGWLDEEDEYEEAPQDWGIVTK</sequence>
<dbReference type="KEGG" id="peo:AS203_01915"/>
<dbReference type="Proteomes" id="UP000056252">
    <property type="component" value="Chromosome"/>
</dbReference>
<dbReference type="EMBL" id="CP013195">
    <property type="protein sequence ID" value="ALO48003.1"/>
    <property type="molecule type" value="Genomic_DNA"/>
</dbReference>
<gene>
    <name evidence="1" type="ORF">AS203_01915</name>
</gene>
<proteinExistence type="predicted"/>
<protein>
    <submittedName>
        <fullName evidence="1">Uncharacterized protein</fullName>
    </submittedName>
</protein>
<organism evidence="1 2">
    <name type="scientific">Hoylesella enoeca</name>
    <dbReference type="NCBI Taxonomy" id="76123"/>
    <lineage>
        <taxon>Bacteria</taxon>
        <taxon>Pseudomonadati</taxon>
        <taxon>Bacteroidota</taxon>
        <taxon>Bacteroidia</taxon>
        <taxon>Bacteroidales</taxon>
        <taxon>Prevotellaceae</taxon>
        <taxon>Hoylesella</taxon>
    </lineage>
</organism>
<name>A0A0S2KIM8_9BACT</name>
<evidence type="ECO:0000313" key="2">
    <source>
        <dbReference type="Proteomes" id="UP000056252"/>
    </source>
</evidence>
<evidence type="ECO:0000313" key="1">
    <source>
        <dbReference type="EMBL" id="ALO48003.1"/>
    </source>
</evidence>
<accession>A0A0S2KIM8</accession>
<keyword evidence="2" id="KW-1185">Reference proteome</keyword>
<dbReference type="AlphaFoldDB" id="A0A0S2KIM8"/>